<sequence>MYLHKSYHLVSSTILNKGSSPTTTKASKITLLIPPCTFLVVLIAEIMLVLLQHEIRETIGFNVGRIYCNASHRVLMLFMGATCLSLFCAWFYIYGTLLMLLKTHWPALATCEAWRRKLLIHSAIRITLMTVAVCIGIIVCIFAIVVPAEIEQPASAFQYLALPLAVFLLFGTQTDVLRCWTCGGSRSAKVSNA</sequence>
<feature type="transmembrane region" description="Helical" evidence="1">
    <location>
        <begin position="157"/>
        <end position="177"/>
    </location>
</feature>
<feature type="transmembrane region" description="Helical" evidence="1">
    <location>
        <begin position="29"/>
        <end position="51"/>
    </location>
</feature>
<evidence type="ECO:0000313" key="2">
    <source>
        <dbReference type="EMBL" id="KAF7771762.1"/>
    </source>
</evidence>
<dbReference type="AlphaFoldDB" id="A0A8H7F187"/>
<dbReference type="Proteomes" id="UP000629468">
    <property type="component" value="Unassembled WGS sequence"/>
</dbReference>
<proteinExistence type="predicted"/>
<feature type="transmembrane region" description="Helical" evidence="1">
    <location>
        <begin position="74"/>
        <end position="101"/>
    </location>
</feature>
<keyword evidence="1" id="KW-0812">Transmembrane</keyword>
<evidence type="ECO:0000313" key="3">
    <source>
        <dbReference type="Proteomes" id="UP000629468"/>
    </source>
</evidence>
<evidence type="ECO:0000256" key="1">
    <source>
        <dbReference type="SAM" id="Phobius"/>
    </source>
</evidence>
<dbReference type="EMBL" id="JABXXO010000008">
    <property type="protein sequence ID" value="KAF7771762.1"/>
    <property type="molecule type" value="Genomic_DNA"/>
</dbReference>
<gene>
    <name evidence="2" type="ORF">Agabi119p4_6073</name>
</gene>
<comment type="caution">
    <text evidence="2">The sequence shown here is derived from an EMBL/GenBank/DDBJ whole genome shotgun (WGS) entry which is preliminary data.</text>
</comment>
<name>A0A8H7F187_AGABI</name>
<feature type="transmembrane region" description="Helical" evidence="1">
    <location>
        <begin position="122"/>
        <end position="145"/>
    </location>
</feature>
<protein>
    <submittedName>
        <fullName evidence="2">Uncharacterized protein</fullName>
    </submittedName>
</protein>
<keyword evidence="1" id="KW-0472">Membrane</keyword>
<accession>A0A8H7F187</accession>
<reference evidence="2 3" key="1">
    <citation type="journal article" name="Sci. Rep.">
        <title>Telomere-to-telomere assembled and centromere annotated genomes of the two main subspecies of the button mushroom Agaricus bisporus reveal especially polymorphic chromosome ends.</title>
        <authorList>
            <person name="Sonnenberg A.S.M."/>
            <person name="Sedaghat-Telgerd N."/>
            <person name="Lavrijssen B."/>
            <person name="Ohm R.A."/>
            <person name="Hendrickx P.M."/>
            <person name="Scholtmeijer K."/>
            <person name="Baars J.J.P."/>
            <person name="van Peer A."/>
        </authorList>
    </citation>
    <scope>NUCLEOTIDE SEQUENCE [LARGE SCALE GENOMIC DNA]</scope>
    <source>
        <strain evidence="2 3">H119_p4</strain>
    </source>
</reference>
<keyword evidence="1" id="KW-1133">Transmembrane helix</keyword>
<organism evidence="2 3">
    <name type="scientific">Agaricus bisporus var. burnettii</name>
    <dbReference type="NCBI Taxonomy" id="192524"/>
    <lineage>
        <taxon>Eukaryota</taxon>
        <taxon>Fungi</taxon>
        <taxon>Dikarya</taxon>
        <taxon>Basidiomycota</taxon>
        <taxon>Agaricomycotina</taxon>
        <taxon>Agaricomycetes</taxon>
        <taxon>Agaricomycetidae</taxon>
        <taxon>Agaricales</taxon>
        <taxon>Agaricineae</taxon>
        <taxon>Agaricaceae</taxon>
        <taxon>Agaricus</taxon>
    </lineage>
</organism>